<feature type="region of interest" description="Disordered" evidence="5">
    <location>
        <begin position="1348"/>
        <end position="1370"/>
    </location>
</feature>
<feature type="compositionally biased region" description="Low complexity" evidence="5">
    <location>
        <begin position="1211"/>
        <end position="1223"/>
    </location>
</feature>
<feature type="transmembrane region" description="Helical" evidence="6">
    <location>
        <begin position="149"/>
        <end position="169"/>
    </location>
</feature>
<evidence type="ECO:0000256" key="5">
    <source>
        <dbReference type="SAM" id="MobiDB-lite"/>
    </source>
</evidence>
<feature type="compositionally biased region" description="Basic and acidic residues" evidence="5">
    <location>
        <begin position="738"/>
        <end position="748"/>
    </location>
</feature>
<feature type="domain" description="Golgin subfamily A member 7/ERF4" evidence="8">
    <location>
        <begin position="1466"/>
        <end position="1582"/>
    </location>
</feature>
<evidence type="ECO:0000259" key="8">
    <source>
        <dbReference type="Pfam" id="PF10256"/>
    </source>
</evidence>
<feature type="compositionally biased region" description="Basic and acidic residues" evidence="5">
    <location>
        <begin position="577"/>
        <end position="606"/>
    </location>
</feature>
<reference evidence="10 11" key="1">
    <citation type="submission" date="2015-02" db="EMBL/GenBank/DDBJ databases">
        <title>Draft Genome Sequences of Two Closely-Related Aflatoxigenic Aspergillus Species Obtained from the Cote d'Ivoire.</title>
        <authorList>
            <person name="Moore G.G."/>
            <person name="Beltz S.B."/>
            <person name="Mack B.M."/>
        </authorList>
    </citation>
    <scope>NUCLEOTIDE SEQUENCE [LARGE SCALE GENOMIC DNA]</scope>
    <source>
        <strain evidence="10 11">SRRC1432</strain>
    </source>
</reference>
<dbReference type="VEuPathDB" id="FungiDB:P175DRAFT_0255278"/>
<evidence type="ECO:0000259" key="9">
    <source>
        <dbReference type="Pfam" id="PF13886"/>
    </source>
</evidence>
<dbReference type="PANTHER" id="PTHR39469">
    <property type="entry name" value="CHROMOSOME 1, WHOLE GENOME SHOTGUN SEQUENCE"/>
    <property type="match status" value="1"/>
</dbReference>
<feature type="region of interest" description="Disordered" evidence="5">
    <location>
        <begin position="1198"/>
        <end position="1286"/>
    </location>
</feature>
<evidence type="ECO:0000256" key="3">
    <source>
        <dbReference type="ARBA" id="ARBA00022989"/>
    </source>
</evidence>
<sequence length="1610" mass="174683">MRVSPLLALIACLIPALLALVAQVPNVERNEYGTLVARETAPETTATSTTTTDTEKSSADVPVTRTTGAATVIGNSTSTSTSTTATSSVTTIPTINTSEPSNDGANSTAPGALPLEPVVTPALGIGGFILIATGSILAVIGIRNLWVQVFLSSAFLTSLGVTVLIVYVMSPPVRVAIQGAYLVAIFFTGITFGALSIVFKELTEGLGCLLGGFCTSMWLLTTKPGGLLTDTNARTGFIGAISVGFYAISFSHYTRPYGLIASTAIAGGTAVALGIDCFSKAGLKEFWLYIWALNDNIFPLDTNTYPVTRNIRVELAATVIVALMGVVSQLRLWKVVRERRAKEEERRQEEQKLKDEAEAEAGKRLEENNLKERMEWEAKYGDSGSSSSSPTSVPEAPDLPELPDSSKKCTADEAGAKEKGEGIDMESITDSESSYRCSECRANEANDDAASDATGETKGDENEHGVTEGKTKAYRKVFDGAVVARIADDKCSEVTATVGSETGSVYSKRLSRTLSKKVLAGRSSKPISESQEALITNDDDAFSMQGIVDEISDMESDCRTIAAESHHQAMVNTAQAPKHEEDNMIDENPVKPEARMESELAERDIGDSQLETSANPKVSIPQNGINGSSEMEQPTDKNASNERKKSNDEAREERAAPVEPSSQNCEPEKNNETQVSRDDSQPATRVPKKKADTDAESETQVEIVVRDTSPPQEKESVPAGNHKKEQATEDDVATPLDVTKEPETKEESVECLQADAGSALNTLEDSGNPPEPRRSKKLEKASGEQKFAGSEPEPVPVPVPKPKKQEPARLNAETVQQIPKQTSRVVQSYRTNEWAKHLADAEVPELEPIAAVEQEEAENPVENEEVAAPVKVTELLQTPLNAQPPPAIEPRISSARDANDGRRVPNNSRTESQKKKRTSRSPNRLSGVSVGSGHNLPQYPSPAAQVQPDSLANMFSATLLSPVGPAELVREESETVKPRWKGPPPLIAVREDMMRNRLSSFSLVADPYARSSPGQSPTDLLPRYPSNFPTLEAAADDVPLSQRRTMLHHQATTSSSPVANIPSVPPPWRSQGGTPSRANSPAALAAWRESVREDLREKRNPLKLSNTTIGTTGDGDRGASPFGQLQQQQQQQQQRNVSSVSIGDKIAEGMQRGDMSDLHREAMRRMQAKANQSANQQFIFIASRPNIVIVHITASLSPLPPLPPPPPSPSPRLSSSSSSFSPPKTAHSTIDPDRPLLSPPQVEKPAASQFPPRVTFQSPLPFPTLPPVNALEAETGPGSEPETHIGITSWRSRSVKSWISPKLLRPPAVRLANPVNYVPRITPVTTLHQLQTSDENLPLDSHRDAYPLLTIPEQRRSRLTPSPDSLRHGGAFDQEQQQQQYLDMETTAAADRQQGPGVDRPRHVPSQHSLRSQSQIASIPSNTGAPGGPEQHDVAEELAWGPAHPCFPHINPHVPPGSDEYLTTRIIRIRRDWMIKGDLAPTFSNLYPEILDPLLPEQEFRRIIATVNEELISAFDPFSFRNWLDGALALITGWIWEDLGAPGVKSHLKRVEDWVEKWNREVGAKDGVRVWSLRSTAYMSLDIQIPDPKVGIIPSEGNPSLPGTRPGSGV</sequence>
<dbReference type="Proteomes" id="UP000034947">
    <property type="component" value="Unassembled WGS sequence"/>
</dbReference>
<feature type="compositionally biased region" description="Basic and acidic residues" evidence="5">
    <location>
        <begin position="712"/>
        <end position="727"/>
    </location>
</feature>
<evidence type="ECO:0000256" key="7">
    <source>
        <dbReference type="SAM" id="SignalP"/>
    </source>
</evidence>
<feature type="signal peptide" evidence="7">
    <location>
        <begin position="1"/>
        <end position="19"/>
    </location>
</feature>
<feature type="transmembrane region" description="Helical" evidence="6">
    <location>
        <begin position="257"/>
        <end position="275"/>
    </location>
</feature>
<evidence type="ECO:0000256" key="4">
    <source>
        <dbReference type="ARBA" id="ARBA00023136"/>
    </source>
</evidence>
<keyword evidence="2 6" id="KW-0812">Transmembrane</keyword>
<evidence type="ECO:0000256" key="6">
    <source>
        <dbReference type="SAM" id="Phobius"/>
    </source>
</evidence>
<keyword evidence="4 6" id="KW-0472">Membrane</keyword>
<dbReference type="Pfam" id="PF13886">
    <property type="entry name" value="TM7S3_TM198"/>
    <property type="match status" value="1"/>
</dbReference>
<dbReference type="PANTHER" id="PTHR39469:SF1">
    <property type="entry name" value="DUF4203 DOMAIN-CONTAINING PROTEIN"/>
    <property type="match status" value="1"/>
</dbReference>
<feature type="compositionally biased region" description="Low complexity" evidence="5">
    <location>
        <begin position="42"/>
        <end position="52"/>
    </location>
</feature>
<feature type="compositionally biased region" description="Pro residues" evidence="5">
    <location>
        <begin position="1198"/>
        <end position="1210"/>
    </location>
</feature>
<keyword evidence="7" id="KW-0732">Signal</keyword>
<feature type="compositionally biased region" description="Basic and acidic residues" evidence="5">
    <location>
        <begin position="639"/>
        <end position="656"/>
    </location>
</feature>
<feature type="compositionally biased region" description="Polar residues" evidence="5">
    <location>
        <begin position="92"/>
        <end position="108"/>
    </location>
</feature>
<name>A0A0F8X427_9EURO</name>
<feature type="compositionally biased region" description="Low complexity" evidence="5">
    <location>
        <begin position="383"/>
        <end position="392"/>
    </location>
</feature>
<feature type="region of interest" description="Disordered" evidence="5">
    <location>
        <begin position="1591"/>
        <end position="1610"/>
    </location>
</feature>
<dbReference type="GO" id="GO:0016020">
    <property type="term" value="C:membrane"/>
    <property type="evidence" value="ECO:0007669"/>
    <property type="project" value="UniProtKB-SubCell"/>
</dbReference>
<feature type="region of interest" description="Disordered" evidence="5">
    <location>
        <begin position="73"/>
        <end position="108"/>
    </location>
</feature>
<feature type="transmembrane region" description="Helical" evidence="6">
    <location>
        <begin position="122"/>
        <end position="142"/>
    </location>
</feature>
<feature type="compositionally biased region" description="Low complexity" evidence="5">
    <location>
        <begin position="1124"/>
        <end position="1134"/>
    </location>
</feature>
<proteinExistence type="predicted"/>
<feature type="compositionally biased region" description="Basic and acidic residues" evidence="5">
    <location>
        <begin position="404"/>
        <end position="422"/>
    </location>
</feature>
<feature type="region of interest" description="Disordered" evidence="5">
    <location>
        <begin position="562"/>
        <end position="814"/>
    </location>
</feature>
<dbReference type="InterPro" id="IPR019383">
    <property type="entry name" value="Golgin_A_7/ERF4"/>
</dbReference>
<dbReference type="OrthoDB" id="5377273at2759"/>
<evidence type="ECO:0000313" key="10">
    <source>
        <dbReference type="EMBL" id="KKK18272.1"/>
    </source>
</evidence>
<feature type="chain" id="PRO_5002529423" evidence="7">
    <location>
        <begin position="20"/>
        <end position="1610"/>
    </location>
</feature>
<feature type="region of interest" description="Disordered" evidence="5">
    <location>
        <begin position="341"/>
        <end position="470"/>
    </location>
</feature>
<feature type="transmembrane region" description="Helical" evidence="6">
    <location>
        <begin position="202"/>
        <end position="221"/>
    </location>
</feature>
<protein>
    <submittedName>
        <fullName evidence="10">Uncharacterized protein</fullName>
    </submittedName>
</protein>
<evidence type="ECO:0000256" key="1">
    <source>
        <dbReference type="ARBA" id="ARBA00004141"/>
    </source>
</evidence>
<dbReference type="EMBL" id="JYKN01001947">
    <property type="protein sequence ID" value="KKK18272.1"/>
    <property type="molecule type" value="Genomic_DNA"/>
</dbReference>
<keyword evidence="11" id="KW-1185">Reference proteome</keyword>
<accession>A0A0F8X427</accession>
<feature type="transmembrane region" description="Helical" evidence="6">
    <location>
        <begin position="233"/>
        <end position="250"/>
    </location>
</feature>
<evidence type="ECO:0000313" key="11">
    <source>
        <dbReference type="Proteomes" id="UP000034947"/>
    </source>
</evidence>
<feature type="transmembrane region" description="Helical" evidence="6">
    <location>
        <begin position="175"/>
        <end position="195"/>
    </location>
</feature>
<feature type="region of interest" description="Disordered" evidence="5">
    <location>
        <begin position="1387"/>
        <end position="1432"/>
    </location>
</feature>
<feature type="compositionally biased region" description="Basic and acidic residues" evidence="5">
    <location>
        <begin position="666"/>
        <end position="680"/>
    </location>
</feature>
<feature type="region of interest" description="Disordered" evidence="5">
    <location>
        <begin position="876"/>
        <end position="947"/>
    </location>
</feature>
<feature type="compositionally biased region" description="Basic and acidic residues" evidence="5">
    <location>
        <begin position="455"/>
        <end position="470"/>
    </location>
</feature>
<dbReference type="InterPro" id="IPR025256">
    <property type="entry name" value="TM7S3/TM198-like_dom"/>
</dbReference>
<feature type="domain" description="TM7S3/TM198-like" evidence="9">
    <location>
        <begin position="127"/>
        <end position="330"/>
    </location>
</feature>
<gene>
    <name evidence="10" type="ORF">AOCH_001560</name>
</gene>
<feature type="compositionally biased region" description="Polar residues" evidence="5">
    <location>
        <begin position="1406"/>
        <end position="1424"/>
    </location>
</feature>
<organism evidence="10 11">
    <name type="scientific">Aspergillus ochraceoroseus</name>
    <dbReference type="NCBI Taxonomy" id="138278"/>
    <lineage>
        <taxon>Eukaryota</taxon>
        <taxon>Fungi</taxon>
        <taxon>Dikarya</taxon>
        <taxon>Ascomycota</taxon>
        <taxon>Pezizomycotina</taxon>
        <taxon>Eurotiomycetes</taxon>
        <taxon>Eurotiomycetidae</taxon>
        <taxon>Eurotiales</taxon>
        <taxon>Aspergillaceae</taxon>
        <taxon>Aspergillus</taxon>
        <taxon>Aspergillus subgen. Nidulantes</taxon>
    </lineage>
</organism>
<keyword evidence="3 6" id="KW-1133">Transmembrane helix</keyword>
<comment type="caution">
    <text evidence="10">The sequence shown here is derived from an EMBL/GenBank/DDBJ whole genome shotgun (WGS) entry which is preliminary data.</text>
</comment>
<feature type="region of interest" description="Disordered" evidence="5">
    <location>
        <begin position="1049"/>
        <end position="1154"/>
    </location>
</feature>
<feature type="region of interest" description="Disordered" evidence="5">
    <location>
        <begin position="35"/>
        <end position="61"/>
    </location>
</feature>
<feature type="compositionally biased region" description="Basic and acidic residues" evidence="5">
    <location>
        <begin position="1089"/>
        <end position="1100"/>
    </location>
</feature>
<dbReference type="Pfam" id="PF10256">
    <property type="entry name" value="Erf4"/>
    <property type="match status" value="1"/>
</dbReference>
<comment type="subcellular location">
    <subcellularLocation>
        <location evidence="1">Membrane</location>
        <topology evidence="1">Multi-pass membrane protein</topology>
    </subcellularLocation>
</comment>
<evidence type="ECO:0000256" key="2">
    <source>
        <dbReference type="ARBA" id="ARBA00022692"/>
    </source>
</evidence>
<feature type="compositionally biased region" description="Low complexity" evidence="5">
    <location>
        <begin position="76"/>
        <end position="91"/>
    </location>
</feature>
<feature type="compositionally biased region" description="Basic and acidic residues" evidence="5">
    <location>
        <begin position="341"/>
        <end position="380"/>
    </location>
</feature>
<feature type="compositionally biased region" description="Polar residues" evidence="5">
    <location>
        <begin position="609"/>
        <end position="638"/>
    </location>
</feature>